<organism evidence="1">
    <name type="scientific">Chelativorans sp. (strain BNC1)</name>
    <dbReference type="NCBI Taxonomy" id="266779"/>
    <lineage>
        <taxon>Bacteria</taxon>
        <taxon>Pseudomonadati</taxon>
        <taxon>Pseudomonadota</taxon>
        <taxon>Alphaproteobacteria</taxon>
        <taxon>Hyphomicrobiales</taxon>
        <taxon>Phyllobacteriaceae</taxon>
        <taxon>Chelativorans</taxon>
    </lineage>
</organism>
<name>Q11F55_CHESB</name>
<evidence type="ECO:0008006" key="2">
    <source>
        <dbReference type="Google" id="ProtNLM"/>
    </source>
</evidence>
<dbReference type="STRING" id="266779.Meso_2586"/>
<dbReference type="EMBL" id="CP000390">
    <property type="protein sequence ID" value="ABG63970.1"/>
    <property type="molecule type" value="Genomic_DNA"/>
</dbReference>
<dbReference type="HOGENOM" id="CLU_1022847_0_0_5"/>
<dbReference type="AlphaFoldDB" id="Q11F55"/>
<dbReference type="InterPro" id="IPR027612">
    <property type="entry name" value="Put_MTase_LIC12133"/>
</dbReference>
<dbReference type="eggNOG" id="ENOG5031GK0">
    <property type="taxonomic scope" value="Bacteria"/>
</dbReference>
<dbReference type="NCBIfam" id="TIGR04325">
    <property type="entry name" value="MTase_LIC12133"/>
    <property type="match status" value="1"/>
</dbReference>
<gene>
    <name evidence="1" type="ordered locus">Meso_2586</name>
</gene>
<dbReference type="Gene3D" id="3.40.50.150">
    <property type="entry name" value="Vaccinia Virus protein VP39"/>
    <property type="match status" value="1"/>
</dbReference>
<dbReference type="OrthoDB" id="118271at2"/>
<protein>
    <recommendedName>
        <fullName evidence="2">Methyltransferase, TIGR04325 family</fullName>
    </recommendedName>
</protein>
<accession>Q11F55</accession>
<sequence length="272" mass="30520">MIRSNVLARPRTFSKIAVATLRSTLLPLRLVRGRLRYLAPVPRRFSGAYASYAQALAAAQRSGIAGYDHEDVADVAFERMCEVAPWDYPVLFWMQRLSGEISSLVDAGGHMGTKYRAFQNLLPIAPELRWTVYDLPAIVRAGRQRAERDGLENLRFVDQVENSGAVDLFLGSGLLQYLDVSFPDLLGRLPQLPRHVILNKVALRRGRTVVTLEKIGRALVPYQIRNEASFLAEIEALGYALVDRWKIPSLSHVIETHPELGASSSEGFYFRL</sequence>
<dbReference type="KEGG" id="mes:Meso_2586"/>
<proteinExistence type="predicted"/>
<dbReference type="SUPFAM" id="SSF53335">
    <property type="entry name" value="S-adenosyl-L-methionine-dependent methyltransferases"/>
    <property type="match status" value="1"/>
</dbReference>
<reference evidence="1" key="1">
    <citation type="submission" date="2006-06" db="EMBL/GenBank/DDBJ databases">
        <title>Complete sequence of chromosome of Chelativorans sp. BNC1.</title>
        <authorList>
            <consortium name="US DOE Joint Genome Institute"/>
            <person name="Copeland A."/>
            <person name="Lucas S."/>
            <person name="Lapidus A."/>
            <person name="Barry K."/>
            <person name="Detter J.C."/>
            <person name="Glavina del Rio T."/>
            <person name="Hammon N."/>
            <person name="Israni S."/>
            <person name="Dalin E."/>
            <person name="Tice H."/>
            <person name="Pitluck S."/>
            <person name="Chertkov O."/>
            <person name="Brettin T."/>
            <person name="Bruce D."/>
            <person name="Han C."/>
            <person name="Tapia R."/>
            <person name="Gilna P."/>
            <person name="Schmutz J."/>
            <person name="Larimer F."/>
            <person name="Land M."/>
            <person name="Hauser L."/>
            <person name="Kyrpides N."/>
            <person name="Mikhailova N."/>
            <person name="Richardson P."/>
        </authorList>
    </citation>
    <scope>NUCLEOTIDE SEQUENCE</scope>
    <source>
        <strain evidence="1">BNC1</strain>
    </source>
</reference>
<dbReference type="InterPro" id="IPR029063">
    <property type="entry name" value="SAM-dependent_MTases_sf"/>
</dbReference>
<evidence type="ECO:0000313" key="1">
    <source>
        <dbReference type="EMBL" id="ABG63970.1"/>
    </source>
</evidence>